<dbReference type="AlphaFoldDB" id="A0A9Q9EMI2"/>
<dbReference type="InterPro" id="IPR036869">
    <property type="entry name" value="J_dom_sf"/>
</dbReference>
<gene>
    <name evidence="3" type="ORF">Slin15195_G088180</name>
</gene>
<dbReference type="InterPro" id="IPR001623">
    <property type="entry name" value="DnaJ_domain"/>
</dbReference>
<reference evidence="3" key="1">
    <citation type="submission" date="2022-06" db="EMBL/GenBank/DDBJ databases">
        <title>Complete genome sequences of two strains of the flax pathogen Septoria linicola.</title>
        <authorList>
            <person name="Lapalu N."/>
            <person name="Simon A."/>
            <person name="Demenou B."/>
            <person name="Paumier D."/>
            <person name="Guillot M.-P."/>
            <person name="Gout L."/>
            <person name="Valade R."/>
        </authorList>
    </citation>
    <scope>NUCLEOTIDE SEQUENCE</scope>
    <source>
        <strain evidence="3">SE15195</strain>
    </source>
</reference>
<protein>
    <submittedName>
        <fullName evidence="3">BTB/POZ domain, DnaJ domain, SKP1/BTB/POZ domain superfamily protein</fullName>
    </submittedName>
</protein>
<dbReference type="SMART" id="SM00271">
    <property type="entry name" value="DnaJ"/>
    <property type="match status" value="1"/>
</dbReference>
<dbReference type="Pfam" id="PF00651">
    <property type="entry name" value="BTB"/>
    <property type="match status" value="1"/>
</dbReference>
<dbReference type="PROSITE" id="PS50097">
    <property type="entry name" value="BTB"/>
    <property type="match status" value="1"/>
</dbReference>
<dbReference type="PRINTS" id="PR00625">
    <property type="entry name" value="JDOMAIN"/>
</dbReference>
<dbReference type="PROSITE" id="PS50076">
    <property type="entry name" value="DNAJ_2"/>
    <property type="match status" value="1"/>
</dbReference>
<dbReference type="PROSITE" id="PS00636">
    <property type="entry name" value="DNAJ_1"/>
    <property type="match status" value="1"/>
</dbReference>
<dbReference type="InterPro" id="IPR051964">
    <property type="entry name" value="Chaperone_stress_response"/>
</dbReference>
<proteinExistence type="predicted"/>
<name>A0A9Q9EMI2_9PEZI</name>
<dbReference type="PANTHER" id="PTHR44029">
    <property type="entry name" value="DNAJ HOMOLOG SUBFAMILY C MEMBER 21"/>
    <property type="match status" value="1"/>
</dbReference>
<keyword evidence="4" id="KW-1185">Reference proteome</keyword>
<evidence type="ECO:0000313" key="3">
    <source>
        <dbReference type="EMBL" id="USW55499.1"/>
    </source>
</evidence>
<dbReference type="PANTHER" id="PTHR44029:SF1">
    <property type="entry name" value="DNAJ HOMOLOG SUBFAMILY C MEMBER 21"/>
    <property type="match status" value="1"/>
</dbReference>
<evidence type="ECO:0000313" key="4">
    <source>
        <dbReference type="Proteomes" id="UP001056384"/>
    </source>
</evidence>
<evidence type="ECO:0000259" key="1">
    <source>
        <dbReference type="PROSITE" id="PS50076"/>
    </source>
</evidence>
<feature type="domain" description="BTB" evidence="2">
    <location>
        <begin position="104"/>
        <end position="167"/>
    </location>
</feature>
<dbReference type="Gene3D" id="1.10.287.110">
    <property type="entry name" value="DnaJ domain"/>
    <property type="match status" value="1"/>
</dbReference>
<dbReference type="OrthoDB" id="10250354at2759"/>
<dbReference type="CDD" id="cd18186">
    <property type="entry name" value="BTB_POZ_ZBTB_KLHL-like"/>
    <property type="match status" value="1"/>
</dbReference>
<dbReference type="InterPro" id="IPR011333">
    <property type="entry name" value="SKP1/BTB/POZ_sf"/>
</dbReference>
<dbReference type="SUPFAM" id="SSF54695">
    <property type="entry name" value="POZ domain"/>
    <property type="match status" value="1"/>
</dbReference>
<accession>A0A9Q9EMI2</accession>
<evidence type="ECO:0000259" key="2">
    <source>
        <dbReference type="PROSITE" id="PS50097"/>
    </source>
</evidence>
<dbReference type="CDD" id="cd06257">
    <property type="entry name" value="DnaJ"/>
    <property type="match status" value="1"/>
</dbReference>
<dbReference type="GO" id="GO:0005737">
    <property type="term" value="C:cytoplasm"/>
    <property type="evidence" value="ECO:0007669"/>
    <property type="project" value="TreeGrafter"/>
</dbReference>
<dbReference type="Pfam" id="PF00226">
    <property type="entry name" value="DnaJ"/>
    <property type="match status" value="1"/>
</dbReference>
<organism evidence="3 4">
    <name type="scientific">Septoria linicola</name>
    <dbReference type="NCBI Taxonomy" id="215465"/>
    <lineage>
        <taxon>Eukaryota</taxon>
        <taxon>Fungi</taxon>
        <taxon>Dikarya</taxon>
        <taxon>Ascomycota</taxon>
        <taxon>Pezizomycotina</taxon>
        <taxon>Dothideomycetes</taxon>
        <taxon>Dothideomycetidae</taxon>
        <taxon>Mycosphaerellales</taxon>
        <taxon>Mycosphaerellaceae</taxon>
        <taxon>Septoria</taxon>
    </lineage>
</organism>
<dbReference type="SUPFAM" id="SSF46565">
    <property type="entry name" value="Chaperone J-domain"/>
    <property type="match status" value="1"/>
</dbReference>
<sequence>MKEPLEQDHYRTLGVAFTASSSQLKKAYHAAAKKQHPDKVTPSKVSRSTKAFQQLQAAYETLADASERKAYNTRYPIIRAQWDEYERHQKVWQAKRQKRSRFTQEVIVIHSKNDEFKVHGHILKERSPFFKSHFERASQNDIRLNDEDDVVAAYVHFTYHGEVSTELSEAVLVASEDPMLTSTVKAEHEFLAKLYIFGEKVQDESFCDQVITALAATIDKRDEKNGRTFPNCKIVTAIYEGTAPGSQARQMMVDLYAENSSKHWFPERGYNHFHPEFAYDLVREILVHKTQLAPKGSIAERAAQWHKKR</sequence>
<dbReference type="InterPro" id="IPR000210">
    <property type="entry name" value="BTB/POZ_dom"/>
</dbReference>
<dbReference type="Proteomes" id="UP001056384">
    <property type="component" value="Chromosome 7"/>
</dbReference>
<feature type="domain" description="J" evidence="1">
    <location>
        <begin position="8"/>
        <end position="86"/>
    </location>
</feature>
<dbReference type="InterPro" id="IPR018253">
    <property type="entry name" value="DnaJ_domain_CS"/>
</dbReference>
<dbReference type="Gene3D" id="3.30.710.10">
    <property type="entry name" value="Potassium Channel Kv1.1, Chain A"/>
    <property type="match status" value="1"/>
</dbReference>
<dbReference type="EMBL" id="CP099424">
    <property type="protein sequence ID" value="USW55499.1"/>
    <property type="molecule type" value="Genomic_DNA"/>
</dbReference>